<dbReference type="RefSeq" id="WP_129890440.1">
    <property type="nucleotide sequence ID" value="NZ_CP035758.1"/>
</dbReference>
<reference evidence="2 3" key="1">
    <citation type="submission" date="2019-01" db="EMBL/GenBank/DDBJ databases">
        <title>Ktedonosporobacter rubrisoli SCAWS-G2.</title>
        <authorList>
            <person name="Huang Y."/>
            <person name="Yan B."/>
        </authorList>
    </citation>
    <scope>NUCLEOTIDE SEQUENCE [LARGE SCALE GENOMIC DNA]</scope>
    <source>
        <strain evidence="2 3">SCAWS-G2</strain>
    </source>
</reference>
<protein>
    <submittedName>
        <fullName evidence="2">Uncharacterized protein</fullName>
    </submittedName>
</protein>
<organism evidence="2 3">
    <name type="scientific">Ktedonosporobacter rubrisoli</name>
    <dbReference type="NCBI Taxonomy" id="2509675"/>
    <lineage>
        <taxon>Bacteria</taxon>
        <taxon>Bacillati</taxon>
        <taxon>Chloroflexota</taxon>
        <taxon>Ktedonobacteria</taxon>
        <taxon>Ktedonobacterales</taxon>
        <taxon>Ktedonosporobacteraceae</taxon>
        <taxon>Ktedonosporobacter</taxon>
    </lineage>
</organism>
<gene>
    <name evidence="2" type="ORF">EPA93_26725</name>
</gene>
<dbReference type="Proteomes" id="UP000290365">
    <property type="component" value="Chromosome"/>
</dbReference>
<proteinExistence type="predicted"/>
<dbReference type="KEGG" id="kbs:EPA93_26725"/>
<sequence length="174" mass="19728">MNVKEHLKLSTAAALLAAPWLKQDTLIPYAASIFIDVDHYIWHAITQRTLSLSAAVHFFQQADPPQRPAAKFLHNPLLLGLLLFLAMRLRSRLLGLILAGLTFHVCLDAIHVTQMSRLKRTLSEEAHHLCAECGTYFEALQLHTVHVTENIIDRYNPKHFVVLCPTCHERAHSK</sequence>
<keyword evidence="3" id="KW-1185">Reference proteome</keyword>
<keyword evidence="1" id="KW-1133">Transmembrane helix</keyword>
<dbReference type="AlphaFoldDB" id="A0A4P6JUR6"/>
<keyword evidence="1" id="KW-0472">Membrane</keyword>
<dbReference type="EMBL" id="CP035758">
    <property type="protein sequence ID" value="QBD79387.1"/>
    <property type="molecule type" value="Genomic_DNA"/>
</dbReference>
<evidence type="ECO:0000313" key="2">
    <source>
        <dbReference type="EMBL" id="QBD79387.1"/>
    </source>
</evidence>
<accession>A0A4P6JUR6</accession>
<keyword evidence="1" id="KW-0812">Transmembrane</keyword>
<evidence type="ECO:0000313" key="3">
    <source>
        <dbReference type="Proteomes" id="UP000290365"/>
    </source>
</evidence>
<feature type="transmembrane region" description="Helical" evidence="1">
    <location>
        <begin position="93"/>
        <end position="110"/>
    </location>
</feature>
<dbReference type="OrthoDB" id="159241at2"/>
<name>A0A4P6JUR6_KTERU</name>
<evidence type="ECO:0000256" key="1">
    <source>
        <dbReference type="SAM" id="Phobius"/>
    </source>
</evidence>